<dbReference type="EMBL" id="BARW01026300">
    <property type="protein sequence ID" value="GAJ16177.1"/>
    <property type="molecule type" value="Genomic_DNA"/>
</dbReference>
<organism evidence="3">
    <name type="scientific">marine sediment metagenome</name>
    <dbReference type="NCBI Taxonomy" id="412755"/>
    <lineage>
        <taxon>unclassified sequences</taxon>
        <taxon>metagenomes</taxon>
        <taxon>ecological metagenomes</taxon>
    </lineage>
</organism>
<keyword evidence="1" id="KW-1133">Transmembrane helix</keyword>
<evidence type="ECO:0000259" key="2">
    <source>
        <dbReference type="Pfam" id="PF01314"/>
    </source>
</evidence>
<protein>
    <recommendedName>
        <fullName evidence="2">Aldehyde ferredoxin oxidoreductase C-terminal domain-containing protein</fullName>
    </recommendedName>
</protein>
<dbReference type="GO" id="GO:0009055">
    <property type="term" value="F:electron transfer activity"/>
    <property type="evidence" value="ECO:0007669"/>
    <property type="project" value="InterPro"/>
</dbReference>
<dbReference type="SUPFAM" id="SSF48310">
    <property type="entry name" value="Aldehyde ferredoxin oxidoreductase, C-terminal domains"/>
    <property type="match status" value="1"/>
</dbReference>
<evidence type="ECO:0000313" key="3">
    <source>
        <dbReference type="EMBL" id="GAJ16177.1"/>
    </source>
</evidence>
<comment type="caution">
    <text evidence="3">The sequence shown here is derived from an EMBL/GenBank/DDBJ whole genome shotgun (WGS) entry which is preliminary data.</text>
</comment>
<name>X1VEI7_9ZZZZ</name>
<proteinExistence type="predicted"/>
<dbReference type="Pfam" id="PF01314">
    <property type="entry name" value="AFOR_C"/>
    <property type="match status" value="1"/>
</dbReference>
<feature type="non-terminal residue" evidence="3">
    <location>
        <position position="101"/>
    </location>
</feature>
<dbReference type="GO" id="GO:0016625">
    <property type="term" value="F:oxidoreductase activity, acting on the aldehyde or oxo group of donors, iron-sulfur protein as acceptor"/>
    <property type="evidence" value="ECO:0007669"/>
    <property type="project" value="InterPro"/>
</dbReference>
<dbReference type="InterPro" id="IPR013984">
    <property type="entry name" value="Ald_Fedxn_OxRdtase_dom2"/>
</dbReference>
<feature type="transmembrane region" description="Helical" evidence="1">
    <location>
        <begin position="21"/>
        <end position="41"/>
    </location>
</feature>
<accession>X1VEI7</accession>
<sequence>MLGAVNKDAFKGNKLGNQYGLNFWMGGGLIGVLGAAARAGYLTDENTGLPFSTPGGTYSPVFINAMLEATAFRRGLGDKIAEGLPRLAYYIAEEYNDPSFV</sequence>
<gene>
    <name evidence="3" type="ORF">S12H4_42919</name>
</gene>
<dbReference type="AlphaFoldDB" id="X1VEI7"/>
<feature type="domain" description="Aldehyde ferredoxin oxidoreductase C-terminal" evidence="2">
    <location>
        <begin position="9"/>
        <end position="91"/>
    </location>
</feature>
<evidence type="ECO:0000256" key="1">
    <source>
        <dbReference type="SAM" id="Phobius"/>
    </source>
</evidence>
<keyword evidence="1" id="KW-0812">Transmembrane</keyword>
<reference evidence="3" key="1">
    <citation type="journal article" date="2014" name="Front. Microbiol.">
        <title>High frequency of phylogenetically diverse reductive dehalogenase-homologous genes in deep subseafloor sedimentary metagenomes.</title>
        <authorList>
            <person name="Kawai M."/>
            <person name="Futagami T."/>
            <person name="Toyoda A."/>
            <person name="Takaki Y."/>
            <person name="Nishi S."/>
            <person name="Hori S."/>
            <person name="Arai W."/>
            <person name="Tsubouchi T."/>
            <person name="Morono Y."/>
            <person name="Uchiyama I."/>
            <person name="Ito T."/>
            <person name="Fujiyama A."/>
            <person name="Inagaki F."/>
            <person name="Takami H."/>
        </authorList>
    </citation>
    <scope>NUCLEOTIDE SEQUENCE</scope>
    <source>
        <strain evidence="3">Expedition CK06-06</strain>
    </source>
</reference>
<dbReference type="Gene3D" id="1.10.569.10">
    <property type="entry name" value="Aldehyde Ferredoxin Oxidoreductase Protein, subunit A, domain 2"/>
    <property type="match status" value="1"/>
</dbReference>
<dbReference type="InterPro" id="IPR036021">
    <property type="entry name" value="Tungsten_al_ferr_oxy-like_C"/>
</dbReference>
<dbReference type="InterPro" id="IPR001203">
    <property type="entry name" value="OxRdtase_Ald_Fedxn_C"/>
</dbReference>
<dbReference type="GO" id="GO:0051536">
    <property type="term" value="F:iron-sulfur cluster binding"/>
    <property type="evidence" value="ECO:0007669"/>
    <property type="project" value="InterPro"/>
</dbReference>
<keyword evidence="1" id="KW-0472">Membrane</keyword>